<feature type="transmembrane region" description="Helical" evidence="13">
    <location>
        <begin position="771"/>
        <end position="791"/>
    </location>
</feature>
<keyword evidence="7" id="KW-0762">Sugar transport</keyword>
<comment type="subcellular location">
    <subcellularLocation>
        <location evidence="1">Cell membrane</location>
        <topology evidence="1">Multi-pass membrane protein</topology>
    </subcellularLocation>
    <subcellularLocation>
        <location evidence="2">Golgi apparatus membrane</location>
        <topology evidence="2">Multi-pass membrane protein</topology>
    </subcellularLocation>
</comment>
<evidence type="ECO:0000256" key="3">
    <source>
        <dbReference type="ARBA" id="ARBA00007809"/>
    </source>
</evidence>
<evidence type="ECO:0000256" key="10">
    <source>
        <dbReference type="ARBA" id="ARBA00022989"/>
    </source>
</evidence>
<keyword evidence="15" id="KW-1185">Reference proteome</keyword>
<evidence type="ECO:0000256" key="7">
    <source>
        <dbReference type="ARBA" id="ARBA00022597"/>
    </source>
</evidence>
<dbReference type="EMBL" id="VCGU01000004">
    <property type="protein sequence ID" value="TRY76596.1"/>
    <property type="molecule type" value="Genomic_DNA"/>
</dbReference>
<feature type="transmembrane region" description="Helical" evidence="13">
    <location>
        <begin position="738"/>
        <end position="759"/>
    </location>
</feature>
<keyword evidence="11" id="KW-0333">Golgi apparatus</keyword>
<keyword evidence="9" id="KW-0677">Repeat</keyword>
<evidence type="ECO:0000256" key="2">
    <source>
        <dbReference type="ARBA" id="ARBA00004653"/>
    </source>
</evidence>
<evidence type="ECO:0000256" key="4">
    <source>
        <dbReference type="ARBA" id="ARBA00021741"/>
    </source>
</evidence>
<evidence type="ECO:0000313" key="15">
    <source>
        <dbReference type="Proteomes" id="UP000318571"/>
    </source>
</evidence>
<organism evidence="14 15">
    <name type="scientific">Tigriopus californicus</name>
    <name type="common">Marine copepod</name>
    <dbReference type="NCBI Taxonomy" id="6832"/>
    <lineage>
        <taxon>Eukaryota</taxon>
        <taxon>Metazoa</taxon>
        <taxon>Ecdysozoa</taxon>
        <taxon>Arthropoda</taxon>
        <taxon>Crustacea</taxon>
        <taxon>Multicrustacea</taxon>
        <taxon>Hexanauplia</taxon>
        <taxon>Copepoda</taxon>
        <taxon>Harpacticoida</taxon>
        <taxon>Harpacticidae</taxon>
        <taxon>Tigriopus</taxon>
    </lineage>
</organism>
<dbReference type="GO" id="GO:0051119">
    <property type="term" value="F:sugar transmembrane transporter activity"/>
    <property type="evidence" value="ECO:0007669"/>
    <property type="project" value="InterPro"/>
</dbReference>
<comment type="caution">
    <text evidence="14">The sequence shown here is derived from an EMBL/GenBank/DDBJ whole genome shotgun (WGS) entry which is preliminary data.</text>
</comment>
<protein>
    <recommendedName>
        <fullName evidence="4">Sugar transporter SWEET1</fullName>
    </recommendedName>
</protein>
<feature type="transmembrane region" description="Helical" evidence="13">
    <location>
        <begin position="833"/>
        <end position="853"/>
    </location>
</feature>
<dbReference type="InterPro" id="IPR004316">
    <property type="entry name" value="SWEET_rpt"/>
</dbReference>
<evidence type="ECO:0000256" key="11">
    <source>
        <dbReference type="ARBA" id="ARBA00023034"/>
    </source>
</evidence>
<evidence type="ECO:0000256" key="9">
    <source>
        <dbReference type="ARBA" id="ARBA00022737"/>
    </source>
</evidence>
<dbReference type="GO" id="GO:0005758">
    <property type="term" value="C:mitochondrial intermembrane space"/>
    <property type="evidence" value="ECO:0007669"/>
    <property type="project" value="InterPro"/>
</dbReference>
<proteinExistence type="inferred from homology"/>
<evidence type="ECO:0000256" key="13">
    <source>
        <dbReference type="SAM" id="Phobius"/>
    </source>
</evidence>
<dbReference type="GO" id="GO:0009100">
    <property type="term" value="P:glycoprotein metabolic process"/>
    <property type="evidence" value="ECO:0007669"/>
    <property type="project" value="UniProtKB-ARBA"/>
</dbReference>
<keyword evidence="6" id="KW-1003">Cell membrane</keyword>
<sequence length="869" mass="98745">MTTPITAGDNGIQAGLSQCQDFMQFENALKNSRAIDDKIIQALNNSIPTASLRSKGEAGEKCQELWSQIAKIHTQREESIKTCVSYFDERMTTLKAAGDRSGARQNQVSLRMLRSELYVEEVIHLGIRIQDLSENFKKIRNDDRIETLRTLKELQDSLSTDAQCRENGEVVKILEEKVGPQNGLQCGNNVPEDQKLVCDEHYDSGQFRNSELWGQGSWRLQTDNCHIPNPDWSELITVVLMTDHYGDQMELETKFMDEYPNIRVILATTKDFQTQNQYLEVLQVKEFVPVLWKTMINRAQTPFVLVGWDLFSITPWSELERSVRLLQEPWIGVVGGSVRNLTGYWTTPCYQAEIHNYQLRVRPGYGSSSCDCMKCDILNGVPFMAKKEVFHAVPLVPDLPDTPAMFIQWFLDLFKTQWNILLCPDIMYFTYMSPNWFLVMSKESWQQIAIIQQIQGIHLNQSLIPDYSFTSEEVNLICDVGKLQKEAKLLPWGCQEAYAHILRTLLKIEERLETQFELTSGSLLGALKLGHFLPWDIDGDIYFSTEDFYHFSTTEGKGQMFLKHADISIYGIQDDNYSDKGAGYFKLGYKGIEVEMSGVRGSISLPSVAQVTSVATKIFVAGVWFRCHANPGRYARSSDVEAVEDNFWHQFFTYTITASSILQLLSGTPVCLKFIRKGNTGDVSSLPFVVGAFNCVLWFRYGVIVQEVTVQMSNIFGAFILGSYVVCFYMYTLKKTHVLRQIVFGGVFLVTLFYLMSILRERRGLEDERRTLGFIGSIISVIFCASPLASIGSVVRNQSTESLPFHLILMTFVVNSQWWVLGTIIQDSFIKVPNAMGCLIALIQLLLFVIYPAKSNKVAKSSSDYVQLL</sequence>
<dbReference type="AlphaFoldDB" id="A0A553PFY8"/>
<keyword evidence="8 13" id="KW-0812">Transmembrane</keyword>
<dbReference type="STRING" id="6832.A0A553PFY8"/>
<reference evidence="14 15" key="1">
    <citation type="journal article" date="2018" name="Nat. Ecol. Evol.">
        <title>Genomic signatures of mitonuclear coevolution across populations of Tigriopus californicus.</title>
        <authorList>
            <person name="Barreto F.S."/>
            <person name="Watson E.T."/>
            <person name="Lima T.G."/>
            <person name="Willett C.S."/>
            <person name="Edmands S."/>
            <person name="Li W."/>
            <person name="Burton R.S."/>
        </authorList>
    </citation>
    <scope>NUCLEOTIDE SEQUENCE [LARGE SCALE GENOMIC DNA]</scope>
    <source>
        <strain evidence="14 15">San Diego</strain>
    </source>
</reference>
<dbReference type="InterPro" id="IPR047664">
    <property type="entry name" value="SWEET"/>
</dbReference>
<feature type="non-terminal residue" evidence="14">
    <location>
        <position position="869"/>
    </location>
</feature>
<feature type="transmembrane region" description="Helical" evidence="13">
    <location>
        <begin position="803"/>
        <end position="821"/>
    </location>
</feature>
<evidence type="ECO:0000256" key="6">
    <source>
        <dbReference type="ARBA" id="ARBA00022475"/>
    </source>
</evidence>
<dbReference type="Pfam" id="PF09774">
    <property type="entry name" value="MIX23"/>
    <property type="match status" value="1"/>
</dbReference>
<evidence type="ECO:0000256" key="1">
    <source>
        <dbReference type="ARBA" id="ARBA00004651"/>
    </source>
</evidence>
<evidence type="ECO:0000256" key="5">
    <source>
        <dbReference type="ARBA" id="ARBA00022448"/>
    </source>
</evidence>
<dbReference type="PANTHER" id="PTHR10791:SF112">
    <property type="entry name" value="SUGAR TRANSPORTER SWEET1"/>
    <property type="match status" value="1"/>
</dbReference>
<dbReference type="PANTHER" id="PTHR10791">
    <property type="entry name" value="RAG1-ACTIVATING PROTEIN 1"/>
    <property type="match status" value="1"/>
</dbReference>
<dbReference type="GO" id="GO:0000139">
    <property type="term" value="C:Golgi membrane"/>
    <property type="evidence" value="ECO:0007669"/>
    <property type="project" value="UniProtKB-SubCell"/>
</dbReference>
<keyword evidence="10 13" id="KW-1133">Transmembrane helix</keyword>
<name>A0A553PFY8_TIGCA</name>
<accession>A0A553PFY8</accession>
<dbReference type="InterPro" id="IPR019171">
    <property type="entry name" value="MIX23"/>
</dbReference>
<evidence type="ECO:0000256" key="8">
    <source>
        <dbReference type="ARBA" id="ARBA00022692"/>
    </source>
</evidence>
<keyword evidence="12 13" id="KW-0472">Membrane</keyword>
<dbReference type="FunFam" id="1.20.1280.290:FF:000004">
    <property type="entry name" value="Sugar transporter SWEET"/>
    <property type="match status" value="1"/>
</dbReference>
<feature type="transmembrane region" description="Helical" evidence="13">
    <location>
        <begin position="685"/>
        <end position="703"/>
    </location>
</feature>
<evidence type="ECO:0000313" key="14">
    <source>
        <dbReference type="EMBL" id="TRY76596.1"/>
    </source>
</evidence>
<keyword evidence="5" id="KW-0813">Transport</keyword>
<dbReference type="Gene3D" id="1.20.1280.290">
    <property type="match status" value="2"/>
</dbReference>
<comment type="similarity">
    <text evidence="3">Belongs to the SWEET sugar transporter family.</text>
</comment>
<dbReference type="GO" id="GO:0005886">
    <property type="term" value="C:plasma membrane"/>
    <property type="evidence" value="ECO:0007669"/>
    <property type="project" value="UniProtKB-SubCell"/>
</dbReference>
<gene>
    <name evidence="14" type="ORF">TCAL_05321</name>
</gene>
<evidence type="ECO:0000256" key="12">
    <source>
        <dbReference type="ARBA" id="ARBA00023136"/>
    </source>
</evidence>
<dbReference type="Pfam" id="PF03083">
    <property type="entry name" value="MtN3_slv"/>
    <property type="match status" value="2"/>
</dbReference>
<feature type="transmembrane region" description="Helical" evidence="13">
    <location>
        <begin position="715"/>
        <end position="732"/>
    </location>
</feature>
<dbReference type="Proteomes" id="UP000318571">
    <property type="component" value="Chromosome 5"/>
</dbReference>